<dbReference type="EMBL" id="MSAE01000005">
    <property type="protein sequence ID" value="PUX16960.1"/>
    <property type="molecule type" value="Genomic_DNA"/>
</dbReference>
<dbReference type="Proteomes" id="UP000469927">
    <property type="component" value="Unassembled WGS sequence"/>
</dbReference>
<evidence type="ECO:0000313" key="4">
    <source>
        <dbReference type="Proteomes" id="UP000244378"/>
    </source>
</evidence>
<dbReference type="CDD" id="cd02440">
    <property type="entry name" value="AdoMet_MTases"/>
    <property type="match status" value="1"/>
</dbReference>
<proteinExistence type="predicted"/>
<evidence type="ECO:0000313" key="5">
    <source>
        <dbReference type="Proteomes" id="UP000469927"/>
    </source>
</evidence>
<dbReference type="SUPFAM" id="SSF53335">
    <property type="entry name" value="S-adenosyl-L-methionine-dependent methyltransferases"/>
    <property type="match status" value="1"/>
</dbReference>
<dbReference type="PANTHER" id="PTHR43464">
    <property type="entry name" value="METHYLTRANSFERASE"/>
    <property type="match status" value="1"/>
</dbReference>
<reference evidence="3 4" key="1">
    <citation type="submission" date="2016-12" db="EMBL/GenBank/DDBJ databases">
        <title>Analysis of the Molecular Diversity Among Cronobacter Species Isolated from Filth Flies Using a Pan Genomic DNA Microarray.</title>
        <authorList>
            <person name="Pava-Ripoll M."/>
            <person name="Tall B."/>
            <person name="Farber J."/>
            <person name="Fanning S."/>
            <person name="Lehner A."/>
            <person name="Stephan R."/>
            <person name="Pagotto F."/>
            <person name="Iverson C."/>
            <person name="Ziobro G."/>
            <person name="Miller A."/>
            <person name="Pearson R."/>
            <person name="Yan Q."/>
            <person name="Kim M."/>
            <person name="Jeong S."/>
            <person name="Park J."/>
            <person name="Jun S."/>
            <person name="Choi H."/>
            <person name="Chung T."/>
            <person name="Yoo Y."/>
            <person name="Park E."/>
            <person name="Hwang S."/>
            <person name="Lee B."/>
            <person name="Sathyamoorthy V."/>
            <person name="Carter L."/>
            <person name="Mammel M."/>
            <person name="Jackson S."/>
            <person name="Kothary M."/>
            <person name="Patel I."/>
            <person name="Grim C."/>
            <person name="Gopinath G."/>
            <person name="Gangiredla J."/>
            <person name="Chase H."/>
        </authorList>
    </citation>
    <scope>NUCLEOTIDE SEQUENCE [LARGE SCALE GENOMIC DNA]</scope>
    <source>
        <strain evidence="3 4">MOD1-Md1s</strain>
    </source>
</reference>
<dbReference type="InterPro" id="IPR029063">
    <property type="entry name" value="SAM-dependent_MTases_sf"/>
</dbReference>
<dbReference type="OrthoDB" id="9772751at2"/>
<dbReference type="InterPro" id="IPR041698">
    <property type="entry name" value="Methyltransf_25"/>
</dbReference>
<dbReference type="RefSeq" id="WP_075192538.1">
    <property type="nucleotide sequence ID" value="NZ_JADKNN010000018.1"/>
</dbReference>
<keyword evidence="3" id="KW-0489">Methyltransferase</keyword>
<dbReference type="AlphaFoldDB" id="A0A2T7AXC0"/>
<dbReference type="PANTHER" id="PTHR43464:SF94">
    <property type="entry name" value="MALONYL-[ACYL-CARRIER PROTEIN] O-METHYLTRANSFERASE"/>
    <property type="match status" value="1"/>
</dbReference>
<evidence type="ECO:0000313" key="2">
    <source>
        <dbReference type="EMBL" id="KAB0884606.1"/>
    </source>
</evidence>
<dbReference type="Pfam" id="PF13649">
    <property type="entry name" value="Methyltransf_25"/>
    <property type="match status" value="1"/>
</dbReference>
<dbReference type="GO" id="GO:0008168">
    <property type="term" value="F:methyltransferase activity"/>
    <property type="evidence" value="ECO:0007669"/>
    <property type="project" value="UniProtKB-KW"/>
</dbReference>
<dbReference type="EMBL" id="WAGD01000011">
    <property type="protein sequence ID" value="KAB0884606.1"/>
    <property type="molecule type" value="Genomic_DNA"/>
</dbReference>
<protein>
    <submittedName>
        <fullName evidence="3">Class I SAM-dependent methyltransferase</fullName>
    </submittedName>
</protein>
<sequence>MTQNYYQTHSQAFFDGTVAVDMSSLYAAFTPHLPAGARVLDAGCGSGRDALAFHRMGYDVDAFDASRELVALARAHSGLPVKEMTFHNVDAVERYDGIWCCASLLHLSHDELPDAMQKLSDALKPGGVWYLSFKYGEGEREQQGRRFTDMNEARLTALLAAFPELSAQALWVTQDKRPERREQWLNGLLVKR</sequence>
<keyword evidence="3" id="KW-0808">Transferase</keyword>
<dbReference type="Gene3D" id="3.40.50.150">
    <property type="entry name" value="Vaccinia Virus protein VP39"/>
    <property type="match status" value="1"/>
</dbReference>
<evidence type="ECO:0000259" key="1">
    <source>
        <dbReference type="Pfam" id="PF13649"/>
    </source>
</evidence>
<gene>
    <name evidence="3" type="ORF">AUN14_04890</name>
    <name evidence="2" type="ORF">FZI19_04890</name>
</gene>
<evidence type="ECO:0000313" key="3">
    <source>
        <dbReference type="EMBL" id="PUX16960.1"/>
    </source>
</evidence>
<reference evidence="2 5" key="2">
    <citation type="submission" date="2019-08" db="EMBL/GenBank/DDBJ databases">
        <title>Prevalence, distribution, and phylogeny of type two toxin-antitoxin genes possessed by Cronobacter species where C. sakazakii homologs follow sequence type lineages.</title>
        <authorList>
            <person name="Finkelstein S."/>
            <person name="Negrete F."/>
            <person name="Jang H."/>
            <person name="Gopinath G.R."/>
            <person name="Tall B.D."/>
        </authorList>
    </citation>
    <scope>NUCLEOTIDE SEQUENCE [LARGE SCALE GENOMIC DNA]</scope>
    <source>
        <strain evidence="2 5">MOD1_GK1257</strain>
    </source>
</reference>
<name>A0A2T7AXC0_9ENTR</name>
<feature type="domain" description="Methyltransferase" evidence="1">
    <location>
        <begin position="39"/>
        <end position="127"/>
    </location>
</feature>
<dbReference type="GO" id="GO:0032259">
    <property type="term" value="P:methylation"/>
    <property type="evidence" value="ECO:0007669"/>
    <property type="project" value="UniProtKB-KW"/>
</dbReference>
<accession>A0A2T7AXC0</accession>
<dbReference type="Proteomes" id="UP000244378">
    <property type="component" value="Unassembled WGS sequence"/>
</dbReference>
<organism evidence="3 4">
    <name type="scientific">Cronobacter muytjensii</name>
    <dbReference type="NCBI Taxonomy" id="413501"/>
    <lineage>
        <taxon>Bacteria</taxon>
        <taxon>Pseudomonadati</taxon>
        <taxon>Pseudomonadota</taxon>
        <taxon>Gammaproteobacteria</taxon>
        <taxon>Enterobacterales</taxon>
        <taxon>Enterobacteriaceae</taxon>
        <taxon>Cronobacter</taxon>
    </lineage>
</organism>
<keyword evidence="5" id="KW-1185">Reference proteome</keyword>
<comment type="caution">
    <text evidence="3">The sequence shown here is derived from an EMBL/GenBank/DDBJ whole genome shotgun (WGS) entry which is preliminary data.</text>
</comment>